<dbReference type="PANTHER" id="PTHR43877">
    <property type="entry name" value="AMINOALKYLPHOSPHONATE N-ACETYLTRANSFERASE-RELATED-RELATED"/>
    <property type="match status" value="1"/>
</dbReference>
<organism evidence="4 5">
    <name type="scientific">Planosporangium mesophilum</name>
    <dbReference type="NCBI Taxonomy" id="689768"/>
    <lineage>
        <taxon>Bacteria</taxon>
        <taxon>Bacillati</taxon>
        <taxon>Actinomycetota</taxon>
        <taxon>Actinomycetes</taxon>
        <taxon>Micromonosporales</taxon>
        <taxon>Micromonosporaceae</taxon>
        <taxon>Planosporangium</taxon>
    </lineage>
</organism>
<dbReference type="GO" id="GO:0016747">
    <property type="term" value="F:acyltransferase activity, transferring groups other than amino-acyl groups"/>
    <property type="evidence" value="ECO:0007669"/>
    <property type="project" value="InterPro"/>
</dbReference>
<dbReference type="CDD" id="cd04301">
    <property type="entry name" value="NAT_SF"/>
    <property type="match status" value="1"/>
</dbReference>
<dbReference type="Pfam" id="PF00583">
    <property type="entry name" value="Acetyltransf_1"/>
    <property type="match status" value="1"/>
</dbReference>
<dbReference type="InterPro" id="IPR000182">
    <property type="entry name" value="GNAT_dom"/>
</dbReference>
<sequence length="350" mass="38788">MPGMSTDTRAFRIVEIEPGDPAALDASYEIRRAARAHDVPDFPPLCRRLHDGAIRAGWPGVAQSTWLLRDGDRPLGVGTVRLRQVDNLDNADCEIDVHPDHRRRGAGRALYRHIAGYVRAAGRRRLLAETCGTLPGGPARDGCGAGFARAMGFADALHEVRRTLDLSGVDTDGYQRALAEAWRHADGYSLVQWRDGTPTEHLAGVAYLGGRLLSDAPSGDVEWESEEIDADRQRARDEARAARGMRTYSSALRHDRTGRLVAWSMLVLLSSPPDHAWQDITLVDPPHRGHRLGTIAKIANLRYAMAGEPALRFAHTWNAAVNEHMISINQAMGFRPVDAWIEWQQEIPRD</sequence>
<reference evidence="4" key="1">
    <citation type="submission" date="2021-01" db="EMBL/GenBank/DDBJ databases">
        <title>Whole genome shotgun sequence of Planosporangium mesophilum NBRC 109066.</title>
        <authorList>
            <person name="Komaki H."/>
            <person name="Tamura T."/>
        </authorList>
    </citation>
    <scope>NUCLEOTIDE SEQUENCE</scope>
    <source>
        <strain evidence="4">NBRC 109066</strain>
    </source>
</reference>
<protein>
    <submittedName>
        <fullName evidence="4">GNAT family N-acetyltransferase</fullName>
    </submittedName>
</protein>
<evidence type="ECO:0000313" key="5">
    <source>
        <dbReference type="Proteomes" id="UP000599074"/>
    </source>
</evidence>
<dbReference type="Proteomes" id="UP000599074">
    <property type="component" value="Unassembled WGS sequence"/>
</dbReference>
<proteinExistence type="predicted"/>
<dbReference type="InterPro" id="IPR016181">
    <property type="entry name" value="Acyl_CoA_acyltransferase"/>
</dbReference>
<comment type="caution">
    <text evidence="4">The sequence shown here is derived from an EMBL/GenBank/DDBJ whole genome shotgun (WGS) entry which is preliminary data.</text>
</comment>
<gene>
    <name evidence="4" type="ORF">Pme01_56620</name>
</gene>
<name>A0A8J3TF84_9ACTN</name>
<evidence type="ECO:0000256" key="2">
    <source>
        <dbReference type="ARBA" id="ARBA00023315"/>
    </source>
</evidence>
<evidence type="ECO:0000259" key="3">
    <source>
        <dbReference type="PROSITE" id="PS51186"/>
    </source>
</evidence>
<dbReference type="AlphaFoldDB" id="A0A8J3TF84"/>
<dbReference type="SUPFAM" id="SSF55729">
    <property type="entry name" value="Acyl-CoA N-acyltransferases (Nat)"/>
    <property type="match status" value="2"/>
</dbReference>
<keyword evidence="1" id="KW-0808">Transferase</keyword>
<keyword evidence="5" id="KW-1185">Reference proteome</keyword>
<evidence type="ECO:0000256" key="1">
    <source>
        <dbReference type="ARBA" id="ARBA00022679"/>
    </source>
</evidence>
<dbReference type="EMBL" id="BOON01000065">
    <property type="protein sequence ID" value="GII26065.1"/>
    <property type="molecule type" value="Genomic_DNA"/>
</dbReference>
<evidence type="ECO:0000313" key="4">
    <source>
        <dbReference type="EMBL" id="GII26065.1"/>
    </source>
</evidence>
<dbReference type="InterPro" id="IPR050832">
    <property type="entry name" value="Bact_Acetyltransf"/>
</dbReference>
<dbReference type="PROSITE" id="PS51186">
    <property type="entry name" value="GNAT"/>
    <property type="match status" value="1"/>
</dbReference>
<accession>A0A8J3TF84</accession>
<dbReference type="Gene3D" id="3.40.630.30">
    <property type="match status" value="1"/>
</dbReference>
<feature type="domain" description="N-acetyltransferase" evidence="3">
    <location>
        <begin position="14"/>
        <end position="195"/>
    </location>
</feature>
<keyword evidence="2" id="KW-0012">Acyltransferase</keyword>